<dbReference type="InterPro" id="IPR027381">
    <property type="entry name" value="LytR/CpsA/Psr_C"/>
</dbReference>
<feature type="domain" description="LytR/CpsA/Psr regulator C-terminal" evidence="3">
    <location>
        <begin position="110"/>
        <end position="194"/>
    </location>
</feature>
<keyword evidence="5" id="KW-1185">Reference proteome</keyword>
<name>A0A7Y6A3G9_9CELL</name>
<evidence type="ECO:0000259" key="3">
    <source>
        <dbReference type="Pfam" id="PF13399"/>
    </source>
</evidence>
<dbReference type="Gene3D" id="3.30.70.2390">
    <property type="match status" value="1"/>
</dbReference>
<dbReference type="Pfam" id="PF13399">
    <property type="entry name" value="LytR_C"/>
    <property type="match status" value="1"/>
</dbReference>
<accession>A0A7Y6A3G9</accession>
<gene>
    <name evidence="4" type="ORF">HP550_16840</name>
</gene>
<dbReference type="EMBL" id="JABMCI010000069">
    <property type="protein sequence ID" value="NUU18920.1"/>
    <property type="molecule type" value="Genomic_DNA"/>
</dbReference>
<feature type="region of interest" description="Disordered" evidence="1">
    <location>
        <begin position="1"/>
        <end position="26"/>
    </location>
</feature>
<evidence type="ECO:0000256" key="1">
    <source>
        <dbReference type="SAM" id="MobiDB-lite"/>
    </source>
</evidence>
<keyword evidence="2" id="KW-0812">Transmembrane</keyword>
<keyword evidence="2" id="KW-0472">Membrane</keyword>
<dbReference type="Proteomes" id="UP000565724">
    <property type="component" value="Unassembled WGS sequence"/>
</dbReference>
<proteinExistence type="predicted"/>
<feature type="transmembrane region" description="Helical" evidence="2">
    <location>
        <begin position="36"/>
        <end position="58"/>
    </location>
</feature>
<dbReference type="RefSeq" id="WP_175348840.1">
    <property type="nucleotide sequence ID" value="NZ_JABMCI010000069.1"/>
</dbReference>
<feature type="region of interest" description="Disordered" evidence="1">
    <location>
        <begin position="65"/>
        <end position="106"/>
    </location>
</feature>
<protein>
    <submittedName>
        <fullName evidence="4">LytR C-terminal domain-containing protein</fullName>
    </submittedName>
</protein>
<sequence length="197" mass="20282">MSKAEYSYPEDEFDVPSNPDVPRGVHRAPRSAWSRWWPFLAVVVLAPVLAFAAVNYLARDGNLPSLPGTSTAPEAQDETPADTPTEGETPADTETTPVDEPAAPTPVLDTPIVVLNAASIGGLAATQAEKLTTAGFTAVTTGNTEATTDDSVVFYATEDQVATAQLVADTLGLSAPTLSAADAGTGISVVLVTDPDA</sequence>
<reference evidence="4 5" key="1">
    <citation type="submission" date="2020-05" db="EMBL/GenBank/DDBJ databases">
        <title>Genome Sequencing of Type Strains.</title>
        <authorList>
            <person name="Lemaire J.F."/>
            <person name="Inderbitzin P."/>
            <person name="Gregorio O.A."/>
            <person name="Collins S.B."/>
            <person name="Wespe N."/>
            <person name="Knight-Connoni V."/>
        </authorList>
    </citation>
    <scope>NUCLEOTIDE SEQUENCE [LARGE SCALE GENOMIC DNA]</scope>
    <source>
        <strain evidence="4 5">ATCC 25174</strain>
    </source>
</reference>
<organism evidence="4 5">
    <name type="scientific">Cellulomonas humilata</name>
    <dbReference type="NCBI Taxonomy" id="144055"/>
    <lineage>
        <taxon>Bacteria</taxon>
        <taxon>Bacillati</taxon>
        <taxon>Actinomycetota</taxon>
        <taxon>Actinomycetes</taxon>
        <taxon>Micrococcales</taxon>
        <taxon>Cellulomonadaceae</taxon>
        <taxon>Cellulomonas</taxon>
    </lineage>
</organism>
<evidence type="ECO:0000313" key="5">
    <source>
        <dbReference type="Proteomes" id="UP000565724"/>
    </source>
</evidence>
<evidence type="ECO:0000256" key="2">
    <source>
        <dbReference type="SAM" id="Phobius"/>
    </source>
</evidence>
<comment type="caution">
    <text evidence="4">The sequence shown here is derived from an EMBL/GenBank/DDBJ whole genome shotgun (WGS) entry which is preliminary data.</text>
</comment>
<keyword evidence="2" id="KW-1133">Transmembrane helix</keyword>
<evidence type="ECO:0000313" key="4">
    <source>
        <dbReference type="EMBL" id="NUU18920.1"/>
    </source>
</evidence>
<dbReference type="AlphaFoldDB" id="A0A7Y6A3G9"/>